<feature type="binding site" evidence="9">
    <location>
        <position position="61"/>
    </location>
    <ligand>
        <name>ATP</name>
        <dbReference type="ChEBI" id="CHEBI:30616"/>
    </ligand>
</feature>
<organism evidence="11 12">
    <name type="scientific">Candidatus Chisholmbacteria bacterium RIFCSPHIGHO2_01_FULL_52_32</name>
    <dbReference type="NCBI Taxonomy" id="1797591"/>
    <lineage>
        <taxon>Bacteria</taxon>
        <taxon>Candidatus Chisholmiibacteriota</taxon>
    </lineage>
</organism>
<feature type="binding site" evidence="9">
    <location>
        <position position="59"/>
    </location>
    <ligand>
        <name>ATP</name>
        <dbReference type="ChEBI" id="CHEBI:30616"/>
    </ligand>
</feature>
<gene>
    <name evidence="9" type="primary">ruvB</name>
    <name evidence="11" type="ORF">A2786_02690</name>
</gene>
<dbReference type="Gene3D" id="1.10.10.10">
    <property type="entry name" value="Winged helix-like DNA-binding domain superfamily/Winged helix DNA-binding domain"/>
    <property type="match status" value="1"/>
</dbReference>
<comment type="caution">
    <text evidence="11">The sequence shown here is derived from an EMBL/GenBank/DDBJ whole genome shotgun (WGS) entry which is preliminary data.</text>
</comment>
<feature type="binding site" evidence="9">
    <location>
        <position position="60"/>
    </location>
    <ligand>
        <name>ATP</name>
        <dbReference type="ChEBI" id="CHEBI:30616"/>
    </ligand>
</feature>
<evidence type="ECO:0000313" key="12">
    <source>
        <dbReference type="Proteomes" id="UP000179233"/>
    </source>
</evidence>
<dbReference type="GO" id="GO:0006281">
    <property type="term" value="P:DNA repair"/>
    <property type="evidence" value="ECO:0007669"/>
    <property type="project" value="UniProtKB-UniRule"/>
</dbReference>
<proteinExistence type="inferred from homology"/>
<evidence type="ECO:0000256" key="1">
    <source>
        <dbReference type="ARBA" id="ARBA00022490"/>
    </source>
</evidence>
<dbReference type="PANTHER" id="PTHR42848">
    <property type="match status" value="1"/>
</dbReference>
<keyword evidence="11" id="KW-0347">Helicase</keyword>
<comment type="function">
    <text evidence="9">The RuvA-RuvB-RuvC complex processes Holliday junction (HJ) DNA during genetic recombination and DNA repair, while the RuvA-RuvB complex plays an important role in the rescue of blocked DNA replication forks via replication fork reversal (RFR). RuvA specifically binds to HJ cruciform DNA, conferring on it an open structure. The RuvB hexamer acts as an ATP-dependent pump, pulling dsDNA into and through the RuvAB complex. RuvB forms 2 homohexamers on either side of HJ DNA bound by 1 or 2 RuvA tetramers; 4 subunits per hexamer contact DNA at a time. Coordinated motions by a converter formed by DNA-disengaged RuvB subunits stimulates ATP hydrolysis and nucleotide exchange. Immobilization of the converter enables RuvB to convert the ATP-contained energy into a lever motion, pulling 2 nucleotides of DNA out of the RuvA tetramer per ATP hydrolyzed, thus driving DNA branch migration. The RuvB motors rotate together with the DNA substrate, which together with the progressing nucleotide cycle form the mechanistic basis for DNA recombination by continuous HJ branch migration. Branch migration allows RuvC to scan DNA until it finds its consensus sequence, where it cleaves and resolves cruciform DNA.</text>
</comment>
<keyword evidence="3 9" id="KW-0227">DNA damage</keyword>
<dbReference type="InterPro" id="IPR036388">
    <property type="entry name" value="WH-like_DNA-bd_sf"/>
</dbReference>
<dbReference type="PANTHER" id="PTHR42848:SF1">
    <property type="entry name" value="HOLLIDAY JUNCTION BRANCH MIGRATION COMPLEX SUBUNIT RUVB"/>
    <property type="match status" value="1"/>
</dbReference>
<keyword evidence="2 9" id="KW-0547">Nucleotide-binding</keyword>
<dbReference type="InterPro" id="IPR004605">
    <property type="entry name" value="DNA_helicase_Holl-junc_RuvB"/>
</dbReference>
<feature type="region of interest" description="Small ATPAse domain (RuvB-S)" evidence="9">
    <location>
        <begin position="176"/>
        <end position="246"/>
    </location>
</feature>
<feature type="binding site" evidence="9">
    <location>
        <position position="309"/>
    </location>
    <ligand>
        <name>DNA</name>
        <dbReference type="ChEBI" id="CHEBI:16991"/>
    </ligand>
</feature>
<dbReference type="EC" id="3.6.4.-" evidence="9"/>
<dbReference type="Proteomes" id="UP000179233">
    <property type="component" value="Unassembled WGS sequence"/>
</dbReference>
<comment type="domain">
    <text evidence="9">Has 3 domains, the large (RuvB-L) and small ATPase (RuvB-S) domains and the C-terminal head (RuvB-H) domain. The head domain binds DNA, while the ATPase domains jointly bind ATP, ADP or are empty depending on the state of the subunit in the translocation cycle. During a single DNA translocation step the structure of each domain remains the same, but their relative positions change.</text>
</comment>
<dbReference type="InterPro" id="IPR041445">
    <property type="entry name" value="AAA_lid_4"/>
</dbReference>
<feature type="binding site" evidence="9">
    <location>
        <position position="165"/>
    </location>
    <ligand>
        <name>ATP</name>
        <dbReference type="ChEBI" id="CHEBI:30616"/>
    </ligand>
</feature>
<keyword evidence="5 9" id="KW-0067">ATP-binding</keyword>
<feature type="binding site" evidence="9">
    <location>
        <position position="14"/>
    </location>
    <ligand>
        <name>ATP</name>
        <dbReference type="ChEBI" id="CHEBI:30616"/>
    </ligand>
</feature>
<keyword evidence="4 9" id="KW-0378">Hydrolase</keyword>
<dbReference type="AlphaFoldDB" id="A0A1G1VSL4"/>
<dbReference type="GO" id="GO:0005524">
    <property type="term" value="F:ATP binding"/>
    <property type="evidence" value="ECO:0007669"/>
    <property type="project" value="UniProtKB-UniRule"/>
</dbReference>
<dbReference type="Gene3D" id="1.10.8.60">
    <property type="match status" value="1"/>
</dbReference>
<evidence type="ECO:0000256" key="5">
    <source>
        <dbReference type="ARBA" id="ARBA00022840"/>
    </source>
</evidence>
<feature type="binding site" evidence="9">
    <location>
        <position position="56"/>
    </location>
    <ligand>
        <name>ATP</name>
        <dbReference type="ChEBI" id="CHEBI:30616"/>
    </ligand>
</feature>
<dbReference type="GO" id="GO:0016887">
    <property type="term" value="F:ATP hydrolysis activity"/>
    <property type="evidence" value="ECO:0007669"/>
    <property type="project" value="RHEA"/>
</dbReference>
<accession>A0A1G1VSL4</accession>
<evidence type="ECO:0000256" key="3">
    <source>
        <dbReference type="ARBA" id="ARBA00022763"/>
    </source>
</evidence>
<feature type="binding site" evidence="9">
    <location>
        <position position="175"/>
    </location>
    <ligand>
        <name>ATP</name>
        <dbReference type="ChEBI" id="CHEBI:30616"/>
    </ligand>
</feature>
<evidence type="ECO:0000256" key="4">
    <source>
        <dbReference type="ARBA" id="ARBA00022801"/>
    </source>
</evidence>
<feature type="region of interest" description="Head domain (RuvB-H)" evidence="9">
    <location>
        <begin position="249"/>
        <end position="334"/>
    </location>
</feature>
<comment type="catalytic activity">
    <reaction evidence="9">
        <text>ATP + H2O = ADP + phosphate + H(+)</text>
        <dbReference type="Rhea" id="RHEA:13065"/>
        <dbReference type="ChEBI" id="CHEBI:15377"/>
        <dbReference type="ChEBI" id="CHEBI:15378"/>
        <dbReference type="ChEBI" id="CHEBI:30616"/>
        <dbReference type="ChEBI" id="CHEBI:43474"/>
        <dbReference type="ChEBI" id="CHEBI:456216"/>
    </reaction>
</comment>
<dbReference type="InterPro" id="IPR027417">
    <property type="entry name" value="P-loop_NTPase"/>
</dbReference>
<reference evidence="11 12" key="1">
    <citation type="journal article" date="2016" name="Nat. Commun.">
        <title>Thousands of microbial genomes shed light on interconnected biogeochemical processes in an aquifer system.</title>
        <authorList>
            <person name="Anantharaman K."/>
            <person name="Brown C.T."/>
            <person name="Hug L.A."/>
            <person name="Sharon I."/>
            <person name="Castelle C.J."/>
            <person name="Probst A.J."/>
            <person name="Thomas B.C."/>
            <person name="Singh A."/>
            <person name="Wilkins M.J."/>
            <person name="Karaoz U."/>
            <person name="Brodie E.L."/>
            <person name="Williams K.H."/>
            <person name="Hubbard S.S."/>
            <person name="Banfield J.F."/>
        </authorList>
    </citation>
    <scope>NUCLEOTIDE SEQUENCE [LARGE SCALE GENOMIC DNA]</scope>
</reference>
<dbReference type="InterPro" id="IPR003593">
    <property type="entry name" value="AAA+_ATPase"/>
</dbReference>
<protein>
    <recommendedName>
        <fullName evidence="9">Holliday junction branch migration complex subunit RuvB</fullName>
        <ecNumber evidence="9">3.6.4.-</ecNumber>
    </recommendedName>
</protein>
<evidence type="ECO:0000256" key="2">
    <source>
        <dbReference type="ARBA" id="ARBA00022741"/>
    </source>
</evidence>
<dbReference type="GO" id="GO:0009378">
    <property type="term" value="F:four-way junction helicase activity"/>
    <property type="evidence" value="ECO:0007669"/>
    <property type="project" value="InterPro"/>
</dbReference>
<dbReference type="GO" id="GO:0000400">
    <property type="term" value="F:four-way junction DNA binding"/>
    <property type="evidence" value="ECO:0007669"/>
    <property type="project" value="UniProtKB-UniRule"/>
</dbReference>
<feature type="binding site" evidence="9">
    <location>
        <position position="60"/>
    </location>
    <ligand>
        <name>Mg(2+)</name>
        <dbReference type="ChEBI" id="CHEBI:18420"/>
    </ligand>
</feature>
<feature type="binding site" evidence="9">
    <location>
        <position position="15"/>
    </location>
    <ligand>
        <name>ATP</name>
        <dbReference type="ChEBI" id="CHEBI:30616"/>
    </ligand>
</feature>
<dbReference type="Gene3D" id="3.40.50.300">
    <property type="entry name" value="P-loop containing nucleotide triphosphate hydrolases"/>
    <property type="match status" value="1"/>
</dbReference>
<comment type="subcellular location">
    <subcellularLocation>
        <location evidence="9">Cytoplasm</location>
    </subcellularLocation>
</comment>
<evidence type="ECO:0000256" key="7">
    <source>
        <dbReference type="ARBA" id="ARBA00023172"/>
    </source>
</evidence>
<keyword evidence="7 9" id="KW-0233">DNA recombination</keyword>
<dbReference type="HAMAP" id="MF_00016">
    <property type="entry name" value="DNA_HJ_migration_RuvB"/>
    <property type="match status" value="1"/>
</dbReference>
<dbReference type="InterPro" id="IPR008824">
    <property type="entry name" value="RuvB-like_N"/>
</dbReference>
<dbReference type="InterPro" id="IPR008823">
    <property type="entry name" value="RuvB_wg_C"/>
</dbReference>
<dbReference type="InterPro" id="IPR036390">
    <property type="entry name" value="WH_DNA-bd_sf"/>
</dbReference>
<keyword evidence="1 9" id="KW-0963">Cytoplasm</keyword>
<dbReference type="CDD" id="cd00009">
    <property type="entry name" value="AAA"/>
    <property type="match status" value="1"/>
</dbReference>
<dbReference type="NCBIfam" id="NF000868">
    <property type="entry name" value="PRK00080.1"/>
    <property type="match status" value="1"/>
</dbReference>
<dbReference type="Pfam" id="PF17864">
    <property type="entry name" value="AAA_lid_4"/>
    <property type="match status" value="1"/>
</dbReference>
<evidence type="ECO:0000313" key="11">
    <source>
        <dbReference type="EMBL" id="OGY18386.1"/>
    </source>
</evidence>
<keyword evidence="6 9" id="KW-0238">DNA-binding</keyword>
<dbReference type="Pfam" id="PF05496">
    <property type="entry name" value="RuvB_N"/>
    <property type="match status" value="1"/>
</dbReference>
<comment type="caution">
    <text evidence="9">Lacks conserved residue(s) required for the propagation of feature annotation.</text>
</comment>
<dbReference type="GO" id="GO:0048476">
    <property type="term" value="C:Holliday junction resolvase complex"/>
    <property type="evidence" value="ECO:0007669"/>
    <property type="project" value="UniProtKB-UniRule"/>
</dbReference>
<evidence type="ECO:0000256" key="6">
    <source>
        <dbReference type="ARBA" id="ARBA00023125"/>
    </source>
</evidence>
<evidence type="ECO:0000256" key="8">
    <source>
        <dbReference type="ARBA" id="ARBA00023204"/>
    </source>
</evidence>
<dbReference type="SUPFAM" id="SSF46785">
    <property type="entry name" value="Winged helix' DNA-binding domain"/>
    <property type="match status" value="1"/>
</dbReference>
<dbReference type="GO" id="GO:0006310">
    <property type="term" value="P:DNA recombination"/>
    <property type="evidence" value="ECO:0007669"/>
    <property type="project" value="UniProtKB-UniRule"/>
</dbReference>
<feature type="binding site" evidence="9">
    <location>
        <position position="212"/>
    </location>
    <ligand>
        <name>ATP</name>
        <dbReference type="ChEBI" id="CHEBI:30616"/>
    </ligand>
</feature>
<dbReference type="EMBL" id="MHCJ01000003">
    <property type="protein sequence ID" value="OGY18386.1"/>
    <property type="molecule type" value="Genomic_DNA"/>
</dbReference>
<evidence type="ECO:0000256" key="9">
    <source>
        <dbReference type="HAMAP-Rule" id="MF_00016"/>
    </source>
</evidence>
<keyword evidence="8 9" id="KW-0234">DNA repair</keyword>
<dbReference type="GO" id="GO:0005737">
    <property type="term" value="C:cytoplasm"/>
    <property type="evidence" value="ECO:0007669"/>
    <property type="project" value="UniProtKB-SubCell"/>
</dbReference>
<sequence length="334" mass="37359">MKAAKDAKAPDINIRPKTLNDFFGQEKVKGKLRTFLAAAKKRNEPLEHLLFYGPPGLGKTTLAHVIANEMESEIRVTSGPAIERAGDLASILTNLKDRDILFIDEVHRLSKIVEETLYPAMEEYHLDIVLGKGPSARTVRLDLPRFTIIGATTRIGMLSSPLRDRFGAIHHIDYYSSAEVEMILVRSAAILGMKFDKAVARELSKTSRGTPRVANRLLRRIRDYSEVHAKGQLTLEVVKKALEMLEVDKAGLDKADRRILEAIIKKHAGGPVGIESIAATISEDIETLRDVHEPYLLQLGFLKRTSRGRMATLLAYEHLSIPIPKKVKDQQELF</sequence>
<feature type="domain" description="AAA+ ATPase" evidence="10">
    <location>
        <begin position="45"/>
        <end position="176"/>
    </location>
</feature>
<dbReference type="SMART" id="SM00382">
    <property type="entry name" value="AAA"/>
    <property type="match status" value="1"/>
</dbReference>
<dbReference type="Pfam" id="PF05491">
    <property type="entry name" value="WHD_RuvB"/>
    <property type="match status" value="1"/>
</dbReference>
<comment type="similarity">
    <text evidence="9">Belongs to the RuvB family.</text>
</comment>
<feature type="binding site" evidence="9">
    <location>
        <position position="304"/>
    </location>
    <ligand>
        <name>DNA</name>
        <dbReference type="ChEBI" id="CHEBI:16991"/>
    </ligand>
</feature>
<name>A0A1G1VSL4_9BACT</name>
<dbReference type="SUPFAM" id="SSF52540">
    <property type="entry name" value="P-loop containing nucleoside triphosphate hydrolases"/>
    <property type="match status" value="1"/>
</dbReference>
<dbReference type="NCBIfam" id="TIGR00635">
    <property type="entry name" value="ruvB"/>
    <property type="match status" value="1"/>
</dbReference>
<comment type="subunit">
    <text evidence="9">Homohexamer. Forms an RuvA(8)-RuvB(12)-Holliday junction (HJ) complex. HJ DNA is sandwiched between 2 RuvA tetramers; dsDNA enters through RuvA and exits via RuvB. An RuvB hexamer assembles on each DNA strand where it exits the tetramer. Each RuvB hexamer is contacted by two RuvA subunits (via domain III) on 2 adjacent RuvB subunits; this complex drives branch migration. In the full resolvosome a probable DNA-RuvA(4)-RuvB(12)-RuvC(2) complex forms which resolves the HJ.</text>
</comment>
<evidence type="ECO:0000259" key="10">
    <source>
        <dbReference type="SMART" id="SM00382"/>
    </source>
</evidence>